<dbReference type="GO" id="GO:0030198">
    <property type="term" value="P:extracellular matrix organization"/>
    <property type="evidence" value="ECO:0007669"/>
    <property type="project" value="TreeGrafter"/>
</dbReference>
<keyword evidence="3" id="KW-1185">Reference proteome</keyword>
<gene>
    <name evidence="2" type="ORF">phiHau3_24</name>
</gene>
<dbReference type="PANTHER" id="PTHR24023">
    <property type="entry name" value="COLLAGEN ALPHA"/>
    <property type="match status" value="1"/>
</dbReference>
<dbReference type="RefSeq" id="YP_006906199.1">
    <property type="nucleotide sequence ID" value="NC_018836.1"/>
</dbReference>
<dbReference type="GO" id="GO:0005615">
    <property type="term" value="C:extracellular space"/>
    <property type="evidence" value="ECO:0007669"/>
    <property type="project" value="TreeGrafter"/>
</dbReference>
<name>K4HY24_9CAUD</name>
<accession>K4HY24</accession>
<dbReference type="GO" id="GO:0031012">
    <property type="term" value="C:extracellular matrix"/>
    <property type="evidence" value="ECO:0007669"/>
    <property type="project" value="TreeGrafter"/>
</dbReference>
<organism evidence="2 3">
    <name type="scientific">Streptomyces phage phiHau3</name>
    <dbReference type="NCBI Taxonomy" id="1204524"/>
    <lineage>
        <taxon>Viruses</taxon>
        <taxon>Duplodnaviria</taxon>
        <taxon>Heunggongvirae</taxon>
        <taxon>Uroviricota</taxon>
        <taxon>Caudoviricetes</taxon>
        <taxon>Arquatrovirinae</taxon>
        <taxon>Hautrevirus</taxon>
        <taxon>Hautrevirus hau3</taxon>
    </lineage>
</organism>
<dbReference type="PANTHER" id="PTHR24023:SF1082">
    <property type="entry name" value="COLLAGEN TRIPLE HELIX REPEAT"/>
    <property type="match status" value="1"/>
</dbReference>
<dbReference type="InterPro" id="IPR050149">
    <property type="entry name" value="Collagen_superfamily"/>
</dbReference>
<dbReference type="InterPro" id="IPR008160">
    <property type="entry name" value="Collagen"/>
</dbReference>
<dbReference type="GO" id="GO:0030020">
    <property type="term" value="F:extracellular matrix structural constituent conferring tensile strength"/>
    <property type="evidence" value="ECO:0007669"/>
    <property type="project" value="TreeGrafter"/>
</dbReference>
<feature type="compositionally biased region" description="Low complexity" evidence="1">
    <location>
        <begin position="30"/>
        <end position="65"/>
    </location>
</feature>
<dbReference type="KEGG" id="vg:13826665"/>
<evidence type="ECO:0000313" key="2">
    <source>
        <dbReference type="EMBL" id="AFU62001.1"/>
    </source>
</evidence>
<reference evidence="3" key="1">
    <citation type="submission" date="2012-06" db="EMBL/GenBank/DDBJ databases">
        <authorList>
            <person name="Smith M.C.M."/>
            <person name="Hendrix R."/>
            <person name="Hatfull G.F."/>
            <person name="Buttner M.J."/>
            <person name="Bibb M.J."/>
        </authorList>
    </citation>
    <scope>NUCLEOTIDE SEQUENCE [LARGE SCALE GENOMIC DNA]</scope>
</reference>
<dbReference type="OrthoDB" id="4577at10239"/>
<evidence type="ECO:0000313" key="3">
    <source>
        <dbReference type="Proteomes" id="UP000008042"/>
    </source>
</evidence>
<dbReference type="Pfam" id="PF01391">
    <property type="entry name" value="Collagen"/>
    <property type="match status" value="1"/>
</dbReference>
<dbReference type="GeneID" id="13826665"/>
<protein>
    <recommendedName>
        <fullName evidence="4">Tail fiber protein</fullName>
    </recommendedName>
</protein>
<dbReference type="Proteomes" id="UP000008042">
    <property type="component" value="Segment"/>
</dbReference>
<proteinExistence type="predicted"/>
<feature type="region of interest" description="Disordered" evidence="1">
    <location>
        <begin position="1"/>
        <end position="100"/>
    </location>
</feature>
<evidence type="ECO:0000256" key="1">
    <source>
        <dbReference type="SAM" id="MobiDB-lite"/>
    </source>
</evidence>
<sequence>MGLSVWPAPEDAGIVGPTGATGPQGPKGDQGPIGLTGQTGPTGPKGDTGPQGPQGIAGPTGPTGPKGDKGDTGPQGPAGPEGPQGPKGDPGSVDTVNGKAGPAVTLSAADVGAVANSGGYSRMDGMLHVVYKGATADAFKVSNADQTLYTAINKDASLVTTATATLKDVRIGGASATFGGGEGGVIAFANAATVPTANPAGAVLYAEAGALKVRQSNGTVFQLGAPVQSSYVPPSEFTPEDLGLKAWAYDPALSHSVPIYCGTTPRLAAVKLASSQSISKIVWHFGGYAGGLISGSWAAIYDASMARKAVASSIETGNEPAEQHGPGGNASATTLDAAVTLPAGVYYVVWRFNYNTTTGDGPMILGAENSYGSPPNQYGLNNLWRYGRLSTSPTSAPTTLSGITNESNRFWVALA</sequence>
<dbReference type="EMBL" id="JX182369">
    <property type="protein sequence ID" value="AFU62001.1"/>
    <property type="molecule type" value="Genomic_DNA"/>
</dbReference>
<evidence type="ECO:0008006" key="4">
    <source>
        <dbReference type="Google" id="ProtNLM"/>
    </source>
</evidence>